<keyword evidence="6" id="KW-1185">Reference proteome</keyword>
<keyword evidence="1 3" id="KW-0732">Signal</keyword>
<evidence type="ECO:0000259" key="4">
    <source>
        <dbReference type="Pfam" id="PF05617"/>
    </source>
</evidence>
<evidence type="ECO:0000256" key="1">
    <source>
        <dbReference type="ARBA" id="ARBA00022729"/>
    </source>
</evidence>
<dbReference type="AlphaFoldDB" id="A0A9Q0G5X8"/>
<dbReference type="Pfam" id="PF05617">
    <property type="entry name" value="Prolamin_like"/>
    <property type="match status" value="1"/>
</dbReference>
<dbReference type="GO" id="GO:0080155">
    <property type="term" value="P:regulation of double fertilization forming a zygote and endosperm"/>
    <property type="evidence" value="ECO:0007669"/>
    <property type="project" value="TreeGrafter"/>
</dbReference>
<dbReference type="PANTHER" id="PTHR31181">
    <property type="entry name" value="EGG CELL-SECRETED PROTEIN 1.4"/>
    <property type="match status" value="1"/>
</dbReference>
<dbReference type="InterPro" id="IPR008502">
    <property type="entry name" value="Prolamin-like"/>
</dbReference>
<feature type="domain" description="Prolamin-like" evidence="4">
    <location>
        <begin position="57"/>
        <end position="119"/>
    </location>
</feature>
<dbReference type="EMBL" id="JAKUCV010002367">
    <property type="protein sequence ID" value="KAJ4842889.1"/>
    <property type="molecule type" value="Genomic_DNA"/>
</dbReference>
<evidence type="ECO:0000256" key="3">
    <source>
        <dbReference type="SAM" id="SignalP"/>
    </source>
</evidence>
<reference evidence="5" key="1">
    <citation type="submission" date="2022-02" db="EMBL/GenBank/DDBJ databases">
        <authorList>
            <person name="Henning P.M."/>
            <person name="McCubbin A.G."/>
            <person name="Shore J.S."/>
        </authorList>
    </citation>
    <scope>NUCLEOTIDE SEQUENCE</scope>
    <source>
        <strain evidence="5">F60SS</strain>
        <tissue evidence="5">Leaves</tissue>
    </source>
</reference>
<gene>
    <name evidence="5" type="ORF">Tsubulata_013845</name>
</gene>
<evidence type="ECO:0000256" key="2">
    <source>
        <dbReference type="SAM" id="MobiDB-lite"/>
    </source>
</evidence>
<dbReference type="Proteomes" id="UP001141552">
    <property type="component" value="Unassembled WGS sequence"/>
</dbReference>
<feature type="signal peptide" evidence="3">
    <location>
        <begin position="1"/>
        <end position="19"/>
    </location>
</feature>
<accession>A0A9Q0G5X8</accession>
<feature type="region of interest" description="Disordered" evidence="2">
    <location>
        <begin position="24"/>
        <end position="54"/>
    </location>
</feature>
<dbReference type="OrthoDB" id="1862203at2759"/>
<comment type="caution">
    <text evidence="5">The sequence shown here is derived from an EMBL/GenBank/DDBJ whole genome shotgun (WGS) entry which is preliminary data.</text>
</comment>
<name>A0A9Q0G5X8_9ROSI</name>
<dbReference type="GO" id="GO:0009567">
    <property type="term" value="P:double fertilization forming a zygote and endosperm"/>
    <property type="evidence" value="ECO:0007669"/>
    <property type="project" value="TreeGrafter"/>
</dbReference>
<dbReference type="GO" id="GO:0031982">
    <property type="term" value="C:vesicle"/>
    <property type="evidence" value="ECO:0007669"/>
    <property type="project" value="TreeGrafter"/>
</dbReference>
<feature type="chain" id="PRO_5040418177" description="Prolamin-like domain-containing protein" evidence="3">
    <location>
        <begin position="20"/>
        <end position="126"/>
    </location>
</feature>
<reference evidence="5" key="2">
    <citation type="journal article" date="2023" name="Plants (Basel)">
        <title>Annotation of the Turnera subulata (Passifloraceae) Draft Genome Reveals the S-Locus Evolved after the Divergence of Turneroideae from Passifloroideae in a Stepwise Manner.</title>
        <authorList>
            <person name="Henning P.M."/>
            <person name="Roalson E.H."/>
            <person name="Mir W."/>
            <person name="McCubbin A.G."/>
            <person name="Shore J.S."/>
        </authorList>
    </citation>
    <scope>NUCLEOTIDE SEQUENCE</scope>
    <source>
        <strain evidence="5">F60SS</strain>
    </source>
</reference>
<protein>
    <recommendedName>
        <fullName evidence="4">Prolamin-like domain-containing protein</fullName>
    </recommendedName>
</protein>
<evidence type="ECO:0000313" key="5">
    <source>
        <dbReference type="EMBL" id="KAJ4842889.1"/>
    </source>
</evidence>
<proteinExistence type="predicted"/>
<sequence>MKTVIVSLLLFLVLGQCLAHPRLQADSKPPQGSPSSPKHAPPRPKLPPLASDPKVQKCVKSFKAEEKCLGDIMKSYFSRRLTIDANCCQSLLAVKKDCLPIIFYRFNSMFFPRLLQKHCAAPPPSA</sequence>
<evidence type="ECO:0000313" key="6">
    <source>
        <dbReference type="Proteomes" id="UP001141552"/>
    </source>
</evidence>
<dbReference type="PANTHER" id="PTHR31181:SF67">
    <property type="entry name" value="PROLAMIN-LIKE PROTEIN (DUF1278)"/>
    <property type="match status" value="1"/>
</dbReference>
<feature type="compositionally biased region" description="Low complexity" evidence="2">
    <location>
        <begin position="27"/>
        <end position="38"/>
    </location>
</feature>
<organism evidence="5 6">
    <name type="scientific">Turnera subulata</name>
    <dbReference type="NCBI Taxonomy" id="218843"/>
    <lineage>
        <taxon>Eukaryota</taxon>
        <taxon>Viridiplantae</taxon>
        <taxon>Streptophyta</taxon>
        <taxon>Embryophyta</taxon>
        <taxon>Tracheophyta</taxon>
        <taxon>Spermatophyta</taxon>
        <taxon>Magnoliopsida</taxon>
        <taxon>eudicotyledons</taxon>
        <taxon>Gunneridae</taxon>
        <taxon>Pentapetalae</taxon>
        <taxon>rosids</taxon>
        <taxon>fabids</taxon>
        <taxon>Malpighiales</taxon>
        <taxon>Passifloraceae</taxon>
        <taxon>Turnera</taxon>
    </lineage>
</organism>
<dbReference type="GO" id="GO:2000008">
    <property type="term" value="P:regulation of protein localization to cell surface"/>
    <property type="evidence" value="ECO:0007669"/>
    <property type="project" value="TreeGrafter"/>
</dbReference>
<dbReference type="GO" id="GO:0005576">
    <property type="term" value="C:extracellular region"/>
    <property type="evidence" value="ECO:0007669"/>
    <property type="project" value="TreeGrafter"/>
</dbReference>